<sequence length="145" mass="16361">MKVAFATHDNIHVDSHFGWAKKIDIYDVSSEGYNFLRTIDFGDDLAEDGNEDKLIPKMKAVADCTIVYVSAIGSGAASRLLENKITPLKPENQEKEIVTVLSQLTETLKSPPPWLRKVIKPKLTKFNVEETNEKLEEVASHDRNY</sequence>
<evidence type="ECO:0000256" key="2">
    <source>
        <dbReference type="ARBA" id="ARBA00023231"/>
    </source>
</evidence>
<proteinExistence type="inferred from homology"/>
<dbReference type="OrthoDB" id="9797941at2"/>
<dbReference type="EMBL" id="CP042326">
    <property type="protein sequence ID" value="QDZ38845.1"/>
    <property type="molecule type" value="Genomic_DNA"/>
</dbReference>
<dbReference type="InterPro" id="IPR051840">
    <property type="entry name" value="NifX/NifY_domain"/>
</dbReference>
<evidence type="ECO:0000259" key="3">
    <source>
        <dbReference type="Pfam" id="PF02579"/>
    </source>
</evidence>
<dbReference type="InterPro" id="IPR003731">
    <property type="entry name" value="Di-Nase_FeMo-co_biosynth"/>
</dbReference>
<comment type="similarity">
    <text evidence="1">Belongs to the NifX/NifY family.</text>
</comment>
<dbReference type="Proteomes" id="UP000318453">
    <property type="component" value="Chromosome"/>
</dbReference>
<dbReference type="SUPFAM" id="SSF53146">
    <property type="entry name" value="Nitrogenase accessory factor-like"/>
    <property type="match status" value="1"/>
</dbReference>
<dbReference type="GO" id="GO:0051540">
    <property type="term" value="F:metal cluster binding"/>
    <property type="evidence" value="ECO:0007669"/>
    <property type="project" value="InterPro"/>
</dbReference>
<dbReference type="PANTHER" id="PTHR33937">
    <property type="entry name" value="IRON-MOLYBDENUM PROTEIN-RELATED-RELATED"/>
    <property type="match status" value="1"/>
</dbReference>
<name>A0A5B8NKK6_9CHRO</name>
<dbReference type="Pfam" id="PF02579">
    <property type="entry name" value="Nitro_FeMo-Co"/>
    <property type="match status" value="1"/>
</dbReference>
<dbReference type="RefSeq" id="WP_146294456.1">
    <property type="nucleotide sequence ID" value="NZ_CP042326.1"/>
</dbReference>
<dbReference type="Gene3D" id="3.30.420.130">
    <property type="entry name" value="Dinitrogenase iron-molybdenum cofactor biosynthesis domain"/>
    <property type="match status" value="1"/>
</dbReference>
<evidence type="ECO:0000313" key="5">
    <source>
        <dbReference type="Proteomes" id="UP000318453"/>
    </source>
</evidence>
<feature type="domain" description="Dinitrogenase iron-molybdenum cofactor biosynthesis" evidence="3">
    <location>
        <begin position="10"/>
        <end position="101"/>
    </location>
</feature>
<dbReference type="CDD" id="cd00853">
    <property type="entry name" value="NifX"/>
    <property type="match status" value="1"/>
</dbReference>
<dbReference type="KEGG" id="enn:FRE64_02160"/>
<keyword evidence="2" id="KW-0535">Nitrogen fixation</keyword>
<accession>A0A5B8NKK6</accession>
<dbReference type="InterPro" id="IPR034169">
    <property type="entry name" value="NifX-like"/>
</dbReference>
<gene>
    <name evidence="4" type="primary">nifX</name>
    <name evidence="4" type="ORF">FRE64_02160</name>
</gene>
<keyword evidence="5" id="KW-1185">Reference proteome</keyword>
<reference evidence="4" key="1">
    <citation type="submission" date="2019-08" db="EMBL/GenBank/DDBJ databases">
        <title>Carotenoids and Carotenoid Binding Proteins in the Halophilic Cyanobacterium Euhalothece sp. ZM00.</title>
        <authorList>
            <person name="Cho S.M."/>
            <person name="Song J.Y."/>
            <person name="Park Y.-I."/>
        </authorList>
    </citation>
    <scope>NUCLEOTIDE SEQUENCE [LARGE SCALE GENOMIC DNA]</scope>
    <source>
        <strain evidence="4">Z-M001</strain>
    </source>
</reference>
<evidence type="ECO:0000256" key="1">
    <source>
        <dbReference type="ARBA" id="ARBA00010285"/>
    </source>
</evidence>
<evidence type="ECO:0000313" key="4">
    <source>
        <dbReference type="EMBL" id="QDZ38845.1"/>
    </source>
</evidence>
<dbReference type="InterPro" id="IPR036105">
    <property type="entry name" value="DiNase_FeMo-co_biosyn_sf"/>
</dbReference>
<dbReference type="InterPro" id="IPR013480">
    <property type="entry name" value="NifX"/>
</dbReference>
<organism evidence="4 5">
    <name type="scientific">Euhalothece natronophila Z-M001</name>
    <dbReference type="NCBI Taxonomy" id="522448"/>
    <lineage>
        <taxon>Bacteria</taxon>
        <taxon>Bacillati</taxon>
        <taxon>Cyanobacteriota</taxon>
        <taxon>Cyanophyceae</taxon>
        <taxon>Oscillatoriophycideae</taxon>
        <taxon>Chroococcales</taxon>
        <taxon>Halothecacae</taxon>
        <taxon>Halothece cluster</taxon>
        <taxon>Euhalothece</taxon>
    </lineage>
</organism>
<dbReference type="AlphaFoldDB" id="A0A5B8NKK6"/>
<protein>
    <submittedName>
        <fullName evidence="4">Nitrogen fixation protein NifX</fullName>
    </submittedName>
</protein>
<dbReference type="PANTHER" id="PTHR33937:SF1">
    <property type="entry name" value="IRON-MOLIBDENUM COFACTOR PROCESSING PROTEIN"/>
    <property type="match status" value="1"/>
</dbReference>
<dbReference type="NCBIfam" id="TIGR02663">
    <property type="entry name" value="nifX"/>
    <property type="match status" value="1"/>
</dbReference>
<dbReference type="GO" id="GO:0009399">
    <property type="term" value="P:nitrogen fixation"/>
    <property type="evidence" value="ECO:0007669"/>
    <property type="project" value="InterPro"/>
</dbReference>